<evidence type="ECO:0008006" key="12">
    <source>
        <dbReference type="Google" id="ProtNLM"/>
    </source>
</evidence>
<comment type="subcellular location">
    <subcellularLocation>
        <location evidence="1">Cell membrane</location>
        <topology evidence="1">Multi-pass membrane protein</topology>
    </subcellularLocation>
</comment>
<reference evidence="10" key="2">
    <citation type="submission" date="2020-09" db="EMBL/GenBank/DDBJ databases">
        <authorList>
            <person name="Sun Q."/>
            <person name="Kim S."/>
        </authorList>
    </citation>
    <scope>NUCLEOTIDE SEQUENCE</scope>
    <source>
        <strain evidence="10">KCTC 12368</strain>
    </source>
</reference>
<keyword evidence="7 9" id="KW-0472">Membrane</keyword>
<keyword evidence="4" id="KW-1003">Cell membrane</keyword>
<organism evidence="10 11">
    <name type="scientific">Echinicola pacifica</name>
    <dbReference type="NCBI Taxonomy" id="346377"/>
    <lineage>
        <taxon>Bacteria</taxon>
        <taxon>Pseudomonadati</taxon>
        <taxon>Bacteroidota</taxon>
        <taxon>Cytophagia</taxon>
        <taxon>Cytophagales</taxon>
        <taxon>Cyclobacteriaceae</taxon>
        <taxon>Echinicola</taxon>
    </lineage>
</organism>
<evidence type="ECO:0000256" key="5">
    <source>
        <dbReference type="ARBA" id="ARBA00022692"/>
    </source>
</evidence>
<reference evidence="10" key="1">
    <citation type="journal article" date="2014" name="Int. J. Syst. Evol. Microbiol.">
        <title>Complete genome sequence of Corynebacterium casei LMG S-19264T (=DSM 44701T), isolated from a smear-ripened cheese.</title>
        <authorList>
            <consortium name="US DOE Joint Genome Institute (JGI-PGF)"/>
            <person name="Walter F."/>
            <person name="Albersmeier A."/>
            <person name="Kalinowski J."/>
            <person name="Ruckert C."/>
        </authorList>
    </citation>
    <scope>NUCLEOTIDE SEQUENCE</scope>
    <source>
        <strain evidence="10">KCTC 12368</strain>
    </source>
</reference>
<evidence type="ECO:0000256" key="1">
    <source>
        <dbReference type="ARBA" id="ARBA00004651"/>
    </source>
</evidence>
<comment type="similarity">
    <text evidence="2">Belongs to the autoinducer-2 exporter (AI-2E) (TC 2.A.86) family.</text>
</comment>
<keyword evidence="3" id="KW-0813">Transport</keyword>
<keyword evidence="5 9" id="KW-0812">Transmembrane</keyword>
<dbReference type="PANTHER" id="PTHR21716">
    <property type="entry name" value="TRANSMEMBRANE PROTEIN"/>
    <property type="match status" value="1"/>
</dbReference>
<evidence type="ECO:0000256" key="9">
    <source>
        <dbReference type="SAM" id="Phobius"/>
    </source>
</evidence>
<dbReference type="AlphaFoldDB" id="A0A918PXV5"/>
<evidence type="ECO:0000256" key="4">
    <source>
        <dbReference type="ARBA" id="ARBA00022475"/>
    </source>
</evidence>
<feature type="transmembrane region" description="Helical" evidence="9">
    <location>
        <begin position="198"/>
        <end position="218"/>
    </location>
</feature>
<gene>
    <name evidence="10" type="ORF">GCM10007049_17640</name>
</gene>
<protein>
    <recommendedName>
        <fullName evidence="12">AI-2E family transporter</fullName>
    </recommendedName>
</protein>
<name>A0A918PXV5_9BACT</name>
<evidence type="ECO:0000313" key="10">
    <source>
        <dbReference type="EMBL" id="GGZ25584.1"/>
    </source>
</evidence>
<feature type="transmembrane region" description="Helical" evidence="9">
    <location>
        <begin position="80"/>
        <end position="100"/>
    </location>
</feature>
<proteinExistence type="inferred from homology"/>
<dbReference type="Pfam" id="PF01594">
    <property type="entry name" value="AI-2E_transport"/>
    <property type="match status" value="1"/>
</dbReference>
<dbReference type="InterPro" id="IPR002549">
    <property type="entry name" value="AI-2E-like"/>
</dbReference>
<evidence type="ECO:0000256" key="6">
    <source>
        <dbReference type="ARBA" id="ARBA00022989"/>
    </source>
</evidence>
<keyword evidence="11" id="KW-1185">Reference proteome</keyword>
<evidence type="ECO:0000256" key="7">
    <source>
        <dbReference type="ARBA" id="ARBA00023136"/>
    </source>
</evidence>
<evidence type="ECO:0000313" key="11">
    <source>
        <dbReference type="Proteomes" id="UP000619457"/>
    </source>
</evidence>
<keyword evidence="6 9" id="KW-1133">Transmembrane helix</keyword>
<evidence type="ECO:0000256" key="3">
    <source>
        <dbReference type="ARBA" id="ARBA00022448"/>
    </source>
</evidence>
<sequence>MEHLATTVESLQQSVENIAGLSPEKQMEILNIPPSVLPSDDQSEASAEKTDDGTSTTEAEESESSKGAGGPDVKTAITEFLSFLTYSILTFIYIFFFLFYRKKIRLSILKIFSNHDNIKTNKVLKGSLAIAQNYLVGRLILIFFLWIIYSVGMAVSGIDSPIIISLIAALLSLIPYVGTVIGYFIAMLMALVSGGQTSMFIGVSITYGLAQFIETYILEPFIVGDKVDLNPMVTIIVVILGGSLWGVVGMVISIPFFGILKIVADQIPELRPLGYFLGKEDTQDSDDEDQLGKLADKIKGLFK</sequence>
<dbReference type="GO" id="GO:0005886">
    <property type="term" value="C:plasma membrane"/>
    <property type="evidence" value="ECO:0007669"/>
    <property type="project" value="UniProtKB-SubCell"/>
</dbReference>
<dbReference type="GO" id="GO:0055085">
    <property type="term" value="P:transmembrane transport"/>
    <property type="evidence" value="ECO:0007669"/>
    <property type="project" value="TreeGrafter"/>
</dbReference>
<dbReference type="Proteomes" id="UP000619457">
    <property type="component" value="Unassembled WGS sequence"/>
</dbReference>
<feature type="region of interest" description="Disordered" evidence="8">
    <location>
        <begin position="32"/>
        <end position="70"/>
    </location>
</feature>
<accession>A0A918PXV5</accession>
<dbReference type="EMBL" id="BMWX01000003">
    <property type="protein sequence ID" value="GGZ25584.1"/>
    <property type="molecule type" value="Genomic_DNA"/>
</dbReference>
<feature type="transmembrane region" description="Helical" evidence="9">
    <location>
        <begin position="233"/>
        <end position="260"/>
    </location>
</feature>
<dbReference type="PANTHER" id="PTHR21716:SF53">
    <property type="entry name" value="PERMEASE PERM-RELATED"/>
    <property type="match status" value="1"/>
</dbReference>
<evidence type="ECO:0000256" key="8">
    <source>
        <dbReference type="SAM" id="MobiDB-lite"/>
    </source>
</evidence>
<feature type="transmembrane region" description="Helical" evidence="9">
    <location>
        <begin position="162"/>
        <end position="186"/>
    </location>
</feature>
<feature type="transmembrane region" description="Helical" evidence="9">
    <location>
        <begin position="135"/>
        <end position="156"/>
    </location>
</feature>
<evidence type="ECO:0000256" key="2">
    <source>
        <dbReference type="ARBA" id="ARBA00009773"/>
    </source>
</evidence>
<comment type="caution">
    <text evidence="10">The sequence shown here is derived from an EMBL/GenBank/DDBJ whole genome shotgun (WGS) entry which is preliminary data.</text>
</comment>